<sequence>MREELNPIENTLVQYPIDGVTPAKFGELVGKSANAIEMMIKNNKLPFVEMRDPAKPNSRGEKIVYIPAYNEGLKKAYYSKPKPLVRAWLEWLGL</sequence>
<reference evidence="1" key="2">
    <citation type="submission" date="2018-06" db="EMBL/GenBank/DDBJ databases">
        <authorList>
            <person name="Ashton P.M."/>
            <person name="Dallman T."/>
            <person name="Nair S."/>
            <person name="De Pinna E."/>
            <person name="Peters T."/>
            <person name="Grant K."/>
        </authorList>
    </citation>
    <scope>NUCLEOTIDE SEQUENCE</scope>
    <source>
        <strain evidence="1">161071</strain>
        <strain evidence="2">307234</strain>
    </source>
</reference>
<dbReference type="InterPro" id="IPR019679">
    <property type="entry name" value="Phage_P2_Cox"/>
</dbReference>
<name>A0A5H8JQD2_SALET</name>
<accession>A0A5H8JQD2</accession>
<evidence type="ECO:0000313" key="1">
    <source>
        <dbReference type="EMBL" id="EBU6389525.1"/>
    </source>
</evidence>
<evidence type="ECO:0008006" key="5">
    <source>
        <dbReference type="Google" id="ProtNLM"/>
    </source>
</evidence>
<dbReference type="EMBL" id="DAAWBK010000105">
    <property type="protein sequence ID" value="HAF7185541.1"/>
    <property type="molecule type" value="Genomic_DNA"/>
</dbReference>
<evidence type="ECO:0000313" key="2">
    <source>
        <dbReference type="EMBL" id="EBX7088568.1"/>
    </source>
</evidence>
<protein>
    <recommendedName>
        <fullName evidence="5">Regulatory phage protein cox</fullName>
    </recommendedName>
</protein>
<gene>
    <name evidence="1" type="ORF">DRA33_05150</name>
    <name evidence="2" type="ORF">DS367_04570</name>
    <name evidence="3" type="ORF">G0E06_17495</name>
    <name evidence="4" type="ORF">G9X08_003038</name>
</gene>
<evidence type="ECO:0000313" key="3">
    <source>
        <dbReference type="EMBL" id="HAC6989950.1"/>
    </source>
</evidence>
<reference evidence="3" key="3">
    <citation type="submission" date="2018-07" db="EMBL/GenBank/DDBJ databases">
        <authorList>
            <consortium name="NCBI Pathogen Detection Project"/>
        </authorList>
    </citation>
    <scope>NUCLEOTIDE SEQUENCE</scope>
    <source>
        <strain evidence="3">Salmonella enterica</strain>
    </source>
</reference>
<evidence type="ECO:0000313" key="4">
    <source>
        <dbReference type="EMBL" id="HAF7185541.1"/>
    </source>
</evidence>
<dbReference type="EMBL" id="DAAMKA010000051">
    <property type="protein sequence ID" value="HAC6989950.1"/>
    <property type="molecule type" value="Genomic_DNA"/>
</dbReference>
<dbReference type="EMBL" id="AAHMAG010000007">
    <property type="protein sequence ID" value="EBX7088568.1"/>
    <property type="molecule type" value="Genomic_DNA"/>
</dbReference>
<dbReference type="AlphaFoldDB" id="A0A5H8JQD2"/>
<dbReference type="InterPro" id="IPR038147">
    <property type="entry name" value="Cox_sf"/>
</dbReference>
<reference evidence="3" key="1">
    <citation type="journal article" date="2018" name="Genome Biol.">
        <title>SKESA: strategic k-mer extension for scrupulous assemblies.</title>
        <authorList>
            <person name="Souvorov A."/>
            <person name="Agarwala R."/>
            <person name="Lipman D.J."/>
        </authorList>
    </citation>
    <scope>NUCLEOTIDE SEQUENCE</scope>
    <source>
        <strain evidence="3">Salmonella enterica</strain>
    </source>
</reference>
<dbReference type="EMBL" id="AAHCRV010000008">
    <property type="protein sequence ID" value="EBU6389525.1"/>
    <property type="molecule type" value="Genomic_DNA"/>
</dbReference>
<proteinExistence type="predicted"/>
<dbReference type="Pfam" id="PF10743">
    <property type="entry name" value="Phage_Cox"/>
    <property type="match status" value="1"/>
</dbReference>
<comment type="caution">
    <text evidence="1">The sequence shown here is derived from an EMBL/GenBank/DDBJ whole genome shotgun (WGS) entry which is preliminary data.</text>
</comment>
<organism evidence="1">
    <name type="scientific">Salmonella enterica subsp. enterica serovar Napoli</name>
    <dbReference type="NCBI Taxonomy" id="1151001"/>
    <lineage>
        <taxon>Bacteria</taxon>
        <taxon>Pseudomonadati</taxon>
        <taxon>Pseudomonadota</taxon>
        <taxon>Gammaproteobacteria</taxon>
        <taxon>Enterobacterales</taxon>
        <taxon>Enterobacteriaceae</taxon>
        <taxon>Salmonella</taxon>
    </lineage>
</organism>
<dbReference type="Gene3D" id="6.10.200.10">
    <property type="entry name" value="Regulatory phage protein Cox"/>
    <property type="match status" value="1"/>
</dbReference>